<protein>
    <submittedName>
        <fullName evidence="1">DUF4275 family protein</fullName>
    </submittedName>
</protein>
<proteinExistence type="predicted"/>
<sequence>MDLVQKLLNKNIRETELQAWGAYLRFQWEYSFAGGLSTAEKAGVYLHDSDGACGYLWHLFSWKKAECLEGDVADAAFGRADKASCYLFYQHCDEALILEDAFALQTCDLLGEEDVYITDRQFRWTYVRTHETGLCGPYFHHLDQSPAAIIQAGSAST</sequence>
<dbReference type="Pfam" id="PF14101">
    <property type="entry name" value="DUF4275"/>
    <property type="match status" value="1"/>
</dbReference>
<evidence type="ECO:0000313" key="1">
    <source>
        <dbReference type="EMBL" id="TYS45867.1"/>
    </source>
</evidence>
<accession>A0A5D4R3D5</accession>
<dbReference type="Proteomes" id="UP000322139">
    <property type="component" value="Unassembled WGS sequence"/>
</dbReference>
<dbReference type="EMBL" id="VTER01000009">
    <property type="protein sequence ID" value="TYS45867.1"/>
    <property type="molecule type" value="Genomic_DNA"/>
</dbReference>
<gene>
    <name evidence="1" type="ORF">FZD51_17615</name>
</gene>
<reference evidence="1 2" key="1">
    <citation type="submission" date="2019-08" db="EMBL/GenBank/DDBJ databases">
        <title>Bacillus genomes from the desert of Cuatro Cienegas, Coahuila.</title>
        <authorList>
            <person name="Olmedo-Alvarez G."/>
        </authorList>
    </citation>
    <scope>NUCLEOTIDE SEQUENCE [LARGE SCALE GENOMIC DNA]</scope>
    <source>
        <strain evidence="1 2">CH446_14T</strain>
    </source>
</reference>
<comment type="caution">
    <text evidence="1">The sequence shown here is derived from an EMBL/GenBank/DDBJ whole genome shotgun (WGS) entry which is preliminary data.</text>
</comment>
<organism evidence="1 2">
    <name type="scientific">Bacillus infantis</name>
    <dbReference type="NCBI Taxonomy" id="324767"/>
    <lineage>
        <taxon>Bacteria</taxon>
        <taxon>Bacillati</taxon>
        <taxon>Bacillota</taxon>
        <taxon>Bacilli</taxon>
        <taxon>Bacillales</taxon>
        <taxon>Bacillaceae</taxon>
        <taxon>Bacillus</taxon>
    </lineage>
</organism>
<evidence type="ECO:0000313" key="2">
    <source>
        <dbReference type="Proteomes" id="UP000322139"/>
    </source>
</evidence>
<dbReference type="InterPro" id="IPR025454">
    <property type="entry name" value="DUF4275"/>
</dbReference>
<dbReference type="RefSeq" id="WP_148975971.1">
    <property type="nucleotide sequence ID" value="NZ_VTER01000009.1"/>
</dbReference>
<dbReference type="AlphaFoldDB" id="A0A5D4R3D5"/>
<name>A0A5D4R3D5_9BACI</name>